<name>A8F5K1_PSELT</name>
<keyword evidence="8 9" id="KW-0472">Membrane</keyword>
<dbReference type="KEGG" id="tle:Tlet_0869"/>
<keyword evidence="11" id="KW-1185">Reference proteome</keyword>
<gene>
    <name evidence="10" type="ordered locus">Tlet_0869</name>
</gene>
<sequence precursor="true">MPLFQKQPMMRRVLYSLIPIYVFSIYLYGLRTIWLSLLVFISGIFTEYIMESRKKKPVSEAVLVTCALLSLSLPPLTPWWIAVIAAFFGVFFAKEVYGGFGRNVFNPAIVGRLFVYISFPIQMTTKWIIPKADVFTSATPLDLLRSGQKLNIEELFFGFRSGSIGESSIILIVLAAVYLIITKTASWRIMVSTFGSATLLTLLFDIFHLGPPALPMLLSGSFLFVTVFMATDPVSAPKKTSSQWIYGVIIGICSVLIRTFSLFSEGTSFAVLLGNTSASLLDELMAKKKVKV</sequence>
<evidence type="ECO:0000313" key="10">
    <source>
        <dbReference type="EMBL" id="ABV33435.1"/>
    </source>
</evidence>
<keyword evidence="2" id="KW-0597">Phosphoprotein</keyword>
<reference evidence="10 11" key="1">
    <citation type="submission" date="2007-08" db="EMBL/GenBank/DDBJ databases">
        <title>Complete sequence of Thermotoga lettingae TMO.</title>
        <authorList>
            <consortium name="US DOE Joint Genome Institute"/>
            <person name="Copeland A."/>
            <person name="Lucas S."/>
            <person name="Lapidus A."/>
            <person name="Barry K."/>
            <person name="Glavina del Rio T."/>
            <person name="Dalin E."/>
            <person name="Tice H."/>
            <person name="Pitluck S."/>
            <person name="Foster B."/>
            <person name="Bruce D."/>
            <person name="Schmutz J."/>
            <person name="Larimer F."/>
            <person name="Land M."/>
            <person name="Hauser L."/>
            <person name="Kyrpides N."/>
            <person name="Mikhailova N."/>
            <person name="Nelson K."/>
            <person name="Gogarten J.P."/>
            <person name="Noll K."/>
            <person name="Richardson P."/>
        </authorList>
    </citation>
    <scope>NUCLEOTIDE SEQUENCE [LARGE SCALE GENOMIC DNA]</scope>
    <source>
        <strain evidence="11">ATCC BAA-301 / DSM 14385 / NBRC 107922 / TMO</strain>
    </source>
</reference>
<dbReference type="InterPro" id="IPR004338">
    <property type="entry name" value="NqrB/RnfD"/>
</dbReference>
<keyword evidence="3" id="KW-0285">Flavoprotein</keyword>
<evidence type="ECO:0000256" key="7">
    <source>
        <dbReference type="ARBA" id="ARBA00022989"/>
    </source>
</evidence>
<keyword evidence="4" id="KW-0288">FMN</keyword>
<dbReference type="eggNOG" id="COG4658">
    <property type="taxonomic scope" value="Bacteria"/>
</dbReference>
<evidence type="ECO:0000313" key="11">
    <source>
        <dbReference type="Proteomes" id="UP000002016"/>
    </source>
</evidence>
<dbReference type="PANTHER" id="PTHR30578">
    <property type="entry name" value="ELECTRON TRANSPORT COMPLEX PROTEIN RNFD"/>
    <property type="match status" value="1"/>
</dbReference>
<keyword evidence="7 9" id="KW-1133">Transmembrane helix</keyword>
<keyword evidence="1" id="KW-0813">Transport</keyword>
<dbReference type="PANTHER" id="PTHR30578:SF1">
    <property type="entry name" value="NA(+)-TRANSLOCATING NADH-QUINONE REDUCTASE SUBUNIT B"/>
    <property type="match status" value="1"/>
</dbReference>
<keyword evidence="6" id="KW-1278">Translocase</keyword>
<dbReference type="Pfam" id="PF03116">
    <property type="entry name" value="NQR2_RnfD_RnfE"/>
    <property type="match status" value="1"/>
</dbReference>
<dbReference type="STRING" id="416591.Tlet_0869"/>
<reference evidence="10 11" key="2">
    <citation type="journal article" date="2009" name="Proc. Natl. Acad. Sci. U.S.A.">
        <title>On the chimeric nature, thermophilic origin, and phylogenetic placement of the Thermotogales.</title>
        <authorList>
            <person name="Zhaxybayeva O."/>
            <person name="Swithers K.S."/>
            <person name="Lapierre P."/>
            <person name="Fournier G.P."/>
            <person name="Bickhart D.M."/>
            <person name="DeBoy R.T."/>
            <person name="Nelson K.E."/>
            <person name="Nesbo C.L."/>
            <person name="Doolittle W.F."/>
            <person name="Gogarten J.P."/>
            <person name="Noll K.M."/>
        </authorList>
    </citation>
    <scope>NUCLEOTIDE SEQUENCE [LARGE SCALE GENOMIC DNA]</scope>
    <source>
        <strain evidence="11">ATCC BAA-301 / DSM 14385 / NBRC 107922 / TMO</strain>
    </source>
</reference>
<feature type="transmembrane region" description="Helical" evidence="9">
    <location>
        <begin position="213"/>
        <end position="231"/>
    </location>
</feature>
<feature type="transmembrane region" description="Helical" evidence="9">
    <location>
        <begin position="12"/>
        <end position="28"/>
    </location>
</feature>
<dbReference type="RefSeq" id="WP_012002916.1">
    <property type="nucleotide sequence ID" value="NC_009828.1"/>
</dbReference>
<evidence type="ECO:0000256" key="3">
    <source>
        <dbReference type="ARBA" id="ARBA00022630"/>
    </source>
</evidence>
<evidence type="ECO:0000256" key="1">
    <source>
        <dbReference type="ARBA" id="ARBA00022448"/>
    </source>
</evidence>
<evidence type="ECO:0000256" key="2">
    <source>
        <dbReference type="ARBA" id="ARBA00022553"/>
    </source>
</evidence>
<evidence type="ECO:0000256" key="9">
    <source>
        <dbReference type="SAM" id="Phobius"/>
    </source>
</evidence>
<evidence type="ECO:0000256" key="8">
    <source>
        <dbReference type="ARBA" id="ARBA00023136"/>
    </source>
</evidence>
<proteinExistence type="predicted"/>
<dbReference type="EMBL" id="CP000812">
    <property type="protein sequence ID" value="ABV33435.1"/>
    <property type="molecule type" value="Genomic_DNA"/>
</dbReference>
<feature type="transmembrane region" description="Helical" evidence="9">
    <location>
        <begin position="164"/>
        <end position="182"/>
    </location>
</feature>
<evidence type="ECO:0000256" key="6">
    <source>
        <dbReference type="ARBA" id="ARBA00022967"/>
    </source>
</evidence>
<dbReference type="GO" id="GO:0055085">
    <property type="term" value="P:transmembrane transport"/>
    <property type="evidence" value="ECO:0007669"/>
    <property type="project" value="InterPro"/>
</dbReference>
<dbReference type="HOGENOM" id="CLU_042020_1_0_0"/>
<accession>A8F5K1</accession>
<organism evidence="10 11">
    <name type="scientific">Pseudothermotoga lettingae (strain ATCC BAA-301 / DSM 14385 / NBRC 107922 / TMO)</name>
    <name type="common">Thermotoga lettingae</name>
    <dbReference type="NCBI Taxonomy" id="416591"/>
    <lineage>
        <taxon>Bacteria</taxon>
        <taxon>Thermotogati</taxon>
        <taxon>Thermotogota</taxon>
        <taxon>Thermotogae</taxon>
        <taxon>Thermotogales</taxon>
        <taxon>Thermotogaceae</taxon>
        <taxon>Pseudothermotoga</taxon>
    </lineage>
</organism>
<evidence type="ECO:0000256" key="5">
    <source>
        <dbReference type="ARBA" id="ARBA00022692"/>
    </source>
</evidence>
<feature type="transmembrane region" description="Helical" evidence="9">
    <location>
        <begin position="79"/>
        <end position="97"/>
    </location>
</feature>
<dbReference type="OrthoDB" id="9776359at2"/>
<dbReference type="AlphaFoldDB" id="A8F5K1"/>
<keyword evidence="5 9" id="KW-0812">Transmembrane</keyword>
<protein>
    <submittedName>
        <fullName evidence="10">NQR2 and RnfD family protein</fullName>
    </submittedName>
</protein>
<dbReference type="Proteomes" id="UP000002016">
    <property type="component" value="Chromosome"/>
</dbReference>
<dbReference type="GO" id="GO:0005886">
    <property type="term" value="C:plasma membrane"/>
    <property type="evidence" value="ECO:0007669"/>
    <property type="project" value="TreeGrafter"/>
</dbReference>
<evidence type="ECO:0000256" key="4">
    <source>
        <dbReference type="ARBA" id="ARBA00022643"/>
    </source>
</evidence>
<feature type="transmembrane region" description="Helical" evidence="9">
    <location>
        <begin position="243"/>
        <end position="263"/>
    </location>
</feature>